<dbReference type="PANTHER" id="PTHR12358">
    <property type="entry name" value="SPHINGOSINE KINASE"/>
    <property type="match status" value="1"/>
</dbReference>
<evidence type="ECO:0000313" key="3">
    <source>
        <dbReference type="Proteomes" id="UP000554144"/>
    </source>
</evidence>
<accession>A0A853H531</accession>
<evidence type="ECO:0000313" key="2">
    <source>
        <dbReference type="EMBL" id="NYT85224.1"/>
    </source>
</evidence>
<keyword evidence="2" id="KW-0808">Transferase</keyword>
<dbReference type="Gene3D" id="3.40.50.10330">
    <property type="entry name" value="Probable inorganic polyphosphate/atp-NAD kinase, domain 1"/>
    <property type="match status" value="1"/>
</dbReference>
<dbReference type="OrthoDB" id="142078at2"/>
<dbReference type="AlphaFoldDB" id="A0A853H531"/>
<dbReference type="RefSeq" id="WP_130037170.1">
    <property type="nucleotide sequence ID" value="NZ_JACCEV010000001.1"/>
</dbReference>
<evidence type="ECO:0000259" key="1">
    <source>
        <dbReference type="PROSITE" id="PS50146"/>
    </source>
</evidence>
<sequence length="330" mass="35325">MSSNPPLFFVLNGTSGGNDSSTTRQAIESAMQVVGRTFRLFVIGEPNDLATTVQEAVDTALAKNGIVVAVGGDGTINAVAGVALASDCVFGAIPQGTFNYFGRTHGIPEEITGALDDLLQGEPTPVQVGLVNDKVFLVNASVGLYPDLLEDREAFKQRYGRSRLVAMWSALVTALSNNRYLNLEVDTEGERAHLRVTTLFIGNNRLQLEQVGMREAEVLEQGKLAAIAVNHVGTLSMLWLAVRGALGRLGDADNVTGFSFGSLVVAPSGLLRRQRSASQAGPVKGEGRHSKRRIKVAADGEIMWLQTPLQFRVAPKPLLLIKRHPDADAA</sequence>
<dbReference type="Proteomes" id="UP000554144">
    <property type="component" value="Unassembled WGS sequence"/>
</dbReference>
<feature type="domain" description="DAGKc" evidence="1">
    <location>
        <begin position="2"/>
        <end position="135"/>
    </location>
</feature>
<dbReference type="PANTHER" id="PTHR12358:SF54">
    <property type="entry name" value="SPHINGOSINE KINASE RELATED PROTEIN"/>
    <property type="match status" value="1"/>
</dbReference>
<dbReference type="GO" id="GO:0016301">
    <property type="term" value="F:kinase activity"/>
    <property type="evidence" value="ECO:0007669"/>
    <property type="project" value="UniProtKB-KW"/>
</dbReference>
<dbReference type="InterPro" id="IPR017438">
    <property type="entry name" value="ATP-NAD_kinase_N"/>
</dbReference>
<dbReference type="InterPro" id="IPR016064">
    <property type="entry name" value="NAD/diacylglycerol_kinase_sf"/>
</dbReference>
<protein>
    <submittedName>
        <fullName evidence="2">NAD(+)/NADH kinase</fullName>
    </submittedName>
</protein>
<name>A0A853H531_9BURK</name>
<dbReference type="EMBL" id="JACCEV010000001">
    <property type="protein sequence ID" value="NYT85224.1"/>
    <property type="molecule type" value="Genomic_DNA"/>
</dbReference>
<dbReference type="SMART" id="SM00046">
    <property type="entry name" value="DAGKc"/>
    <property type="match status" value="1"/>
</dbReference>
<dbReference type="Gene3D" id="2.60.200.40">
    <property type="match status" value="1"/>
</dbReference>
<proteinExistence type="predicted"/>
<gene>
    <name evidence="2" type="ORF">H0A62_06370</name>
</gene>
<comment type="caution">
    <text evidence="2">The sequence shown here is derived from an EMBL/GenBank/DDBJ whole genome shotgun (WGS) entry which is preliminary data.</text>
</comment>
<dbReference type="InterPro" id="IPR001206">
    <property type="entry name" value="Diacylglycerol_kinase_cat_dom"/>
</dbReference>
<dbReference type="PROSITE" id="PS50146">
    <property type="entry name" value="DAGK"/>
    <property type="match status" value="1"/>
</dbReference>
<organism evidence="2 3">
    <name type="scientific">Pollutimonas harenae</name>
    <dbReference type="NCBI Taxonomy" id="657015"/>
    <lineage>
        <taxon>Bacteria</taxon>
        <taxon>Pseudomonadati</taxon>
        <taxon>Pseudomonadota</taxon>
        <taxon>Betaproteobacteria</taxon>
        <taxon>Burkholderiales</taxon>
        <taxon>Alcaligenaceae</taxon>
        <taxon>Pollutimonas</taxon>
    </lineage>
</organism>
<dbReference type="InterPro" id="IPR050187">
    <property type="entry name" value="Lipid_Phosphate_FormReg"/>
</dbReference>
<reference evidence="2 3" key="1">
    <citation type="submission" date="2020-07" db="EMBL/GenBank/DDBJ databases">
        <title>Taxonomic revisions and descriptions of new bacterial species based on genomic comparisons in the high-G+C-content subgroup of the family Alcaligenaceae.</title>
        <authorList>
            <person name="Szabo A."/>
            <person name="Felfoldi T."/>
        </authorList>
    </citation>
    <scope>NUCLEOTIDE SEQUENCE [LARGE SCALE GENOMIC DNA]</scope>
    <source>
        <strain evidence="2 3">DSM 25667</strain>
    </source>
</reference>
<keyword evidence="2" id="KW-0418">Kinase</keyword>
<keyword evidence="3" id="KW-1185">Reference proteome</keyword>
<dbReference type="Pfam" id="PF00781">
    <property type="entry name" value="DAGK_cat"/>
    <property type="match status" value="1"/>
</dbReference>
<dbReference type="SUPFAM" id="SSF111331">
    <property type="entry name" value="NAD kinase/diacylglycerol kinase-like"/>
    <property type="match status" value="1"/>
</dbReference>